<dbReference type="EMBL" id="MEXR01000035">
    <property type="protein sequence ID" value="OGD09246.1"/>
    <property type="molecule type" value="Genomic_DNA"/>
</dbReference>
<evidence type="ECO:0000256" key="5">
    <source>
        <dbReference type="ARBA" id="ARBA00022692"/>
    </source>
</evidence>
<evidence type="ECO:0000256" key="8">
    <source>
        <dbReference type="SAM" id="Phobius"/>
    </source>
</evidence>
<dbReference type="Pfam" id="PF13231">
    <property type="entry name" value="PMT_2"/>
    <property type="match status" value="1"/>
</dbReference>
<dbReference type="GO" id="GO:0005886">
    <property type="term" value="C:plasma membrane"/>
    <property type="evidence" value="ECO:0007669"/>
    <property type="project" value="UniProtKB-SubCell"/>
</dbReference>
<feature type="transmembrane region" description="Helical" evidence="8">
    <location>
        <begin position="366"/>
        <end position="387"/>
    </location>
</feature>
<keyword evidence="5 8" id="KW-0812">Transmembrane</keyword>
<keyword evidence="6 8" id="KW-1133">Transmembrane helix</keyword>
<dbReference type="GO" id="GO:0009103">
    <property type="term" value="P:lipopolysaccharide biosynthetic process"/>
    <property type="evidence" value="ECO:0007669"/>
    <property type="project" value="UniProtKB-ARBA"/>
</dbReference>
<evidence type="ECO:0000313" key="10">
    <source>
        <dbReference type="EMBL" id="OGD09246.1"/>
    </source>
</evidence>
<accession>A0A1F4ZTU0</accession>
<keyword evidence="7 8" id="KW-0472">Membrane</keyword>
<comment type="caution">
    <text evidence="10">The sequence shown here is derived from an EMBL/GenBank/DDBJ whole genome shotgun (WGS) entry which is preliminary data.</text>
</comment>
<keyword evidence="4" id="KW-0808">Transferase</keyword>
<evidence type="ECO:0000256" key="1">
    <source>
        <dbReference type="ARBA" id="ARBA00004651"/>
    </source>
</evidence>
<evidence type="ECO:0000259" key="9">
    <source>
        <dbReference type="Pfam" id="PF13231"/>
    </source>
</evidence>
<evidence type="ECO:0000256" key="2">
    <source>
        <dbReference type="ARBA" id="ARBA00022475"/>
    </source>
</evidence>
<dbReference type="GO" id="GO:0016763">
    <property type="term" value="F:pentosyltransferase activity"/>
    <property type="evidence" value="ECO:0007669"/>
    <property type="project" value="TreeGrafter"/>
</dbReference>
<proteinExistence type="predicted"/>
<keyword evidence="2" id="KW-1003">Cell membrane</keyword>
<comment type="subcellular location">
    <subcellularLocation>
        <location evidence="1">Cell membrane</location>
        <topology evidence="1">Multi-pass membrane protein</topology>
    </subcellularLocation>
</comment>
<sequence length="563" mass="64783">MISNNKSITLLLLILTVGFFLRIVGLNWDQDQHLHPDERFMTMVTDKIVWPGSLMEYFNTRTSTANPHNIGFPFFVYGTFPLFLIKAISQVFNQDNYIYITLIGRFISAVMDSFNILLIYLIISRLTKRIVPSILGAFIYATSVLPIQLSHYFATDTHLVFFQVLTFYFLLKRKPVLAGLAFGLALSSKITAVFLLPLILITLIYQHLKHKNLKSFVISGILILLFSGFTFRVFQPYLFDGVFSLNQLVINNWKQLKAFDDPTGWFPPAVQWIKSIPVIFPLENIFYWGLGPILSLLALYSIVKSILNFKKEPILMFISLWIIGIFLYQSFSFAKPMRYFYPLYPLVSVISGVALYDLILKSKHKLTIGIFCVLNLIWPFSFISIYLQPHTRVQATYWIYNNIPENSIISCEYWDDCLPLGGGLGYRFIELDLYKQADTEAKMTDIYKRLSRIDYLVLSSNRLYGSIMTVPEMYPNTTKFYNDLFAGNLGFVKVSEFTSRPTFPVPGLRLCLAPMFINYGKVAHKDQQCTSTGISFVDDYADESLTVYDHPKVIIFKKITSVL</sequence>
<feature type="transmembrane region" description="Helical" evidence="8">
    <location>
        <begin position="314"/>
        <end position="333"/>
    </location>
</feature>
<dbReference type="PANTHER" id="PTHR33908:SF11">
    <property type="entry name" value="MEMBRANE PROTEIN"/>
    <property type="match status" value="1"/>
</dbReference>
<keyword evidence="3" id="KW-0328">Glycosyltransferase</keyword>
<organism evidence="10 11">
    <name type="scientific">Candidatus Amesbacteria bacterium RIFOXYB1_FULL_44_23</name>
    <dbReference type="NCBI Taxonomy" id="1797263"/>
    <lineage>
        <taxon>Bacteria</taxon>
        <taxon>Candidatus Amesiibacteriota</taxon>
    </lineage>
</organism>
<feature type="transmembrane region" description="Helical" evidence="8">
    <location>
        <begin position="339"/>
        <end position="359"/>
    </location>
</feature>
<dbReference type="InterPro" id="IPR050297">
    <property type="entry name" value="LipidA_mod_glycosyltrf_83"/>
</dbReference>
<dbReference type="AlphaFoldDB" id="A0A1F4ZTU0"/>
<evidence type="ECO:0000313" key="11">
    <source>
        <dbReference type="Proteomes" id="UP000176424"/>
    </source>
</evidence>
<feature type="transmembrane region" description="Helical" evidence="8">
    <location>
        <begin position="285"/>
        <end position="302"/>
    </location>
</feature>
<feature type="transmembrane region" description="Helical" evidence="8">
    <location>
        <begin position="216"/>
        <end position="234"/>
    </location>
</feature>
<dbReference type="STRING" id="1797263.A2397_02840"/>
<dbReference type="InterPro" id="IPR038731">
    <property type="entry name" value="RgtA/B/C-like"/>
</dbReference>
<dbReference type="PANTHER" id="PTHR33908">
    <property type="entry name" value="MANNOSYLTRANSFERASE YKCB-RELATED"/>
    <property type="match status" value="1"/>
</dbReference>
<evidence type="ECO:0000256" key="4">
    <source>
        <dbReference type="ARBA" id="ARBA00022679"/>
    </source>
</evidence>
<feature type="transmembrane region" description="Helical" evidence="8">
    <location>
        <begin position="97"/>
        <end position="123"/>
    </location>
</feature>
<evidence type="ECO:0000256" key="7">
    <source>
        <dbReference type="ARBA" id="ARBA00023136"/>
    </source>
</evidence>
<dbReference type="Proteomes" id="UP000176424">
    <property type="component" value="Unassembled WGS sequence"/>
</dbReference>
<reference evidence="10 11" key="1">
    <citation type="journal article" date="2016" name="Nat. Commun.">
        <title>Thousands of microbial genomes shed light on interconnected biogeochemical processes in an aquifer system.</title>
        <authorList>
            <person name="Anantharaman K."/>
            <person name="Brown C.T."/>
            <person name="Hug L.A."/>
            <person name="Sharon I."/>
            <person name="Castelle C.J."/>
            <person name="Probst A.J."/>
            <person name="Thomas B.C."/>
            <person name="Singh A."/>
            <person name="Wilkins M.J."/>
            <person name="Karaoz U."/>
            <person name="Brodie E.L."/>
            <person name="Williams K.H."/>
            <person name="Hubbard S.S."/>
            <person name="Banfield J.F."/>
        </authorList>
    </citation>
    <scope>NUCLEOTIDE SEQUENCE [LARGE SCALE GENOMIC DNA]</scope>
</reference>
<feature type="domain" description="Glycosyltransferase RgtA/B/C/D-like" evidence="9">
    <location>
        <begin position="104"/>
        <end position="225"/>
    </location>
</feature>
<evidence type="ECO:0000256" key="3">
    <source>
        <dbReference type="ARBA" id="ARBA00022676"/>
    </source>
</evidence>
<gene>
    <name evidence="10" type="ORF">A2397_02840</name>
</gene>
<feature type="transmembrane region" description="Helical" evidence="8">
    <location>
        <begin position="129"/>
        <end position="145"/>
    </location>
</feature>
<protein>
    <recommendedName>
        <fullName evidence="9">Glycosyltransferase RgtA/B/C/D-like domain-containing protein</fullName>
    </recommendedName>
</protein>
<feature type="transmembrane region" description="Helical" evidence="8">
    <location>
        <begin position="177"/>
        <end position="204"/>
    </location>
</feature>
<name>A0A1F4ZTU0_9BACT</name>
<evidence type="ECO:0000256" key="6">
    <source>
        <dbReference type="ARBA" id="ARBA00022989"/>
    </source>
</evidence>